<dbReference type="AlphaFoldDB" id="A0A4Y2F8J4"/>
<sequence length="132" mass="14708">MSICNKSPRCLSTEWKPYLNKYHPHPPNLSPISCLLYGNVPVGFFYFPPQRNSASNRTNKSVPTNPQQAKRVMVNDRTPFTTGNAALYLVNTSLLGEAAKSFDAPKVRMRVAVFANNVRAPENAKKAVWGVK</sequence>
<reference evidence="1 2" key="1">
    <citation type="journal article" date="2019" name="Sci. Rep.">
        <title>Orb-weaving spider Araneus ventricosus genome elucidates the spidroin gene catalogue.</title>
        <authorList>
            <person name="Kono N."/>
            <person name="Nakamura H."/>
            <person name="Ohtoshi R."/>
            <person name="Moran D.A.P."/>
            <person name="Shinohara A."/>
            <person name="Yoshida Y."/>
            <person name="Fujiwara M."/>
            <person name="Mori M."/>
            <person name="Tomita M."/>
            <person name="Arakawa K."/>
        </authorList>
    </citation>
    <scope>NUCLEOTIDE SEQUENCE [LARGE SCALE GENOMIC DNA]</scope>
</reference>
<proteinExistence type="predicted"/>
<evidence type="ECO:0000313" key="2">
    <source>
        <dbReference type="Proteomes" id="UP000499080"/>
    </source>
</evidence>
<dbReference type="Proteomes" id="UP000499080">
    <property type="component" value="Unassembled WGS sequence"/>
</dbReference>
<dbReference type="EMBL" id="BGPR01000799">
    <property type="protein sequence ID" value="GBM35964.1"/>
    <property type="molecule type" value="Genomic_DNA"/>
</dbReference>
<protein>
    <submittedName>
        <fullName evidence="1">Uncharacterized protein</fullName>
    </submittedName>
</protein>
<gene>
    <name evidence="1" type="ORF">AVEN_201679_1</name>
</gene>
<organism evidence="1 2">
    <name type="scientific">Araneus ventricosus</name>
    <name type="common">Orbweaver spider</name>
    <name type="synonym">Epeira ventricosa</name>
    <dbReference type="NCBI Taxonomy" id="182803"/>
    <lineage>
        <taxon>Eukaryota</taxon>
        <taxon>Metazoa</taxon>
        <taxon>Ecdysozoa</taxon>
        <taxon>Arthropoda</taxon>
        <taxon>Chelicerata</taxon>
        <taxon>Arachnida</taxon>
        <taxon>Araneae</taxon>
        <taxon>Araneomorphae</taxon>
        <taxon>Entelegynae</taxon>
        <taxon>Araneoidea</taxon>
        <taxon>Araneidae</taxon>
        <taxon>Araneus</taxon>
    </lineage>
</organism>
<comment type="caution">
    <text evidence="1">The sequence shown here is derived from an EMBL/GenBank/DDBJ whole genome shotgun (WGS) entry which is preliminary data.</text>
</comment>
<keyword evidence="2" id="KW-1185">Reference proteome</keyword>
<name>A0A4Y2F8J4_ARAVE</name>
<evidence type="ECO:0000313" key="1">
    <source>
        <dbReference type="EMBL" id="GBM35964.1"/>
    </source>
</evidence>
<accession>A0A4Y2F8J4</accession>